<dbReference type="PANTHER" id="PTHR11731">
    <property type="entry name" value="PROTEASE FAMILY S9B,C DIPEPTIDYL-PEPTIDASE IV-RELATED"/>
    <property type="match status" value="1"/>
</dbReference>
<dbReference type="InterPro" id="IPR002469">
    <property type="entry name" value="Peptidase_S9B_N"/>
</dbReference>
<protein>
    <submittedName>
        <fullName evidence="16">Putative dipeptidyl-aminopeptidase B</fullName>
    </submittedName>
</protein>
<dbReference type="InterPro" id="IPR011008">
    <property type="entry name" value="Dimeric_a/b-barrel"/>
</dbReference>
<keyword evidence="6" id="KW-0378">Hydrolase</keyword>
<evidence type="ECO:0000256" key="10">
    <source>
        <dbReference type="ARBA" id="ARBA00023136"/>
    </source>
</evidence>
<dbReference type="OrthoDB" id="16520at2759"/>
<dbReference type="GO" id="GO:0005886">
    <property type="term" value="C:plasma membrane"/>
    <property type="evidence" value="ECO:0007669"/>
    <property type="project" value="TreeGrafter"/>
</dbReference>
<accession>A0A1R0H371</accession>
<dbReference type="SUPFAM" id="SSF53474">
    <property type="entry name" value="alpha/beta-Hydrolases"/>
    <property type="match status" value="1"/>
</dbReference>
<keyword evidence="17" id="KW-1185">Reference proteome</keyword>
<dbReference type="InterPro" id="IPR029058">
    <property type="entry name" value="AB_hydrolase_fold"/>
</dbReference>
<dbReference type="SUPFAM" id="SSF82171">
    <property type="entry name" value="DPP6 N-terminal domain-like"/>
    <property type="match status" value="1"/>
</dbReference>
<dbReference type="InterPro" id="IPR001375">
    <property type="entry name" value="Peptidase_S9_cat"/>
</dbReference>
<keyword evidence="11" id="KW-0325">Glycoprotein</keyword>
<feature type="domain" description="NIPSNAP" evidence="15">
    <location>
        <begin position="959"/>
        <end position="1012"/>
    </location>
</feature>
<feature type="domain" description="Dipeptidylpeptidase IV N-terminal" evidence="14">
    <location>
        <begin position="92"/>
        <end position="467"/>
    </location>
</feature>
<keyword evidence="4" id="KW-0645">Protease</keyword>
<proteinExistence type="inferred from homology"/>
<keyword evidence="10" id="KW-0472">Membrane</keyword>
<evidence type="ECO:0000256" key="2">
    <source>
        <dbReference type="ARBA" id="ARBA00006150"/>
    </source>
</evidence>
<dbReference type="Pfam" id="PF00930">
    <property type="entry name" value="DPPIV_N"/>
    <property type="match status" value="1"/>
</dbReference>
<reference evidence="16 17" key="1">
    <citation type="journal article" date="2016" name="Mol. Biol. Evol.">
        <title>Genome-Wide Survey of Gut Fungi (Harpellales) Reveals the First Horizontally Transferred Ubiquitin Gene from a Mosquito Host.</title>
        <authorList>
            <person name="Wang Y."/>
            <person name="White M.M."/>
            <person name="Kvist S."/>
            <person name="Moncalvo J.M."/>
        </authorList>
    </citation>
    <scope>NUCLEOTIDE SEQUENCE [LARGE SCALE GENOMIC DNA]</scope>
    <source>
        <strain evidence="16 17">ALG-7-W6</strain>
    </source>
</reference>
<organism evidence="16 17">
    <name type="scientific">Smittium mucronatum</name>
    <dbReference type="NCBI Taxonomy" id="133383"/>
    <lineage>
        <taxon>Eukaryota</taxon>
        <taxon>Fungi</taxon>
        <taxon>Fungi incertae sedis</taxon>
        <taxon>Zoopagomycota</taxon>
        <taxon>Kickxellomycotina</taxon>
        <taxon>Harpellomycetes</taxon>
        <taxon>Harpellales</taxon>
        <taxon>Legeriomycetaceae</taxon>
        <taxon>Smittium</taxon>
    </lineage>
</organism>
<evidence type="ECO:0000256" key="7">
    <source>
        <dbReference type="ARBA" id="ARBA00022825"/>
    </source>
</evidence>
<evidence type="ECO:0000256" key="3">
    <source>
        <dbReference type="ARBA" id="ARBA00022438"/>
    </source>
</evidence>
<dbReference type="GO" id="GO:0005774">
    <property type="term" value="C:vacuolar membrane"/>
    <property type="evidence" value="ECO:0007669"/>
    <property type="project" value="UniProtKB-SubCell"/>
</dbReference>
<dbReference type="GO" id="GO:0006508">
    <property type="term" value="P:proteolysis"/>
    <property type="evidence" value="ECO:0007669"/>
    <property type="project" value="UniProtKB-KW"/>
</dbReference>
<dbReference type="Proteomes" id="UP000187455">
    <property type="component" value="Unassembled WGS sequence"/>
</dbReference>
<gene>
    <name evidence="16" type="ORF">AYI68_g2287</name>
</gene>
<evidence type="ECO:0000259" key="15">
    <source>
        <dbReference type="Pfam" id="PF07978"/>
    </source>
</evidence>
<dbReference type="EMBL" id="LSSL01000842">
    <property type="protein sequence ID" value="OLY83571.1"/>
    <property type="molecule type" value="Genomic_DNA"/>
</dbReference>
<evidence type="ECO:0000313" key="16">
    <source>
        <dbReference type="EMBL" id="OLY83571.1"/>
    </source>
</evidence>
<dbReference type="InterPro" id="IPR012577">
    <property type="entry name" value="NIPSNAP"/>
</dbReference>
<evidence type="ECO:0000256" key="5">
    <source>
        <dbReference type="ARBA" id="ARBA00022692"/>
    </source>
</evidence>
<feature type="domain" description="NIPSNAP" evidence="15">
    <location>
        <begin position="866"/>
        <end position="948"/>
    </location>
</feature>
<dbReference type="GO" id="GO:0008236">
    <property type="term" value="F:serine-type peptidase activity"/>
    <property type="evidence" value="ECO:0007669"/>
    <property type="project" value="UniProtKB-KW"/>
</dbReference>
<evidence type="ECO:0000256" key="1">
    <source>
        <dbReference type="ARBA" id="ARBA00004576"/>
    </source>
</evidence>
<dbReference type="GO" id="GO:0008239">
    <property type="term" value="F:dipeptidyl-peptidase activity"/>
    <property type="evidence" value="ECO:0007669"/>
    <property type="project" value="TreeGrafter"/>
</dbReference>
<keyword evidence="9" id="KW-1133">Transmembrane helix</keyword>
<evidence type="ECO:0000256" key="8">
    <source>
        <dbReference type="ARBA" id="ARBA00022968"/>
    </source>
</evidence>
<evidence type="ECO:0000256" key="6">
    <source>
        <dbReference type="ARBA" id="ARBA00022801"/>
    </source>
</evidence>
<dbReference type="Pfam" id="PF07978">
    <property type="entry name" value="NIPSNAP"/>
    <property type="match status" value="2"/>
</dbReference>
<evidence type="ECO:0000256" key="9">
    <source>
        <dbReference type="ARBA" id="ARBA00022989"/>
    </source>
</evidence>
<keyword evidence="8" id="KW-0735">Signal-anchor</keyword>
<evidence type="ECO:0000256" key="12">
    <source>
        <dbReference type="SAM" id="MobiDB-lite"/>
    </source>
</evidence>
<feature type="domain" description="Peptidase S9 prolyl oligopeptidase catalytic" evidence="13">
    <location>
        <begin position="581"/>
        <end position="751"/>
    </location>
</feature>
<comment type="similarity">
    <text evidence="2">Belongs to the peptidase S9B family.</text>
</comment>
<dbReference type="AlphaFoldDB" id="A0A1R0H371"/>
<dbReference type="STRING" id="133383.A0A1R0H371"/>
<dbReference type="PANTHER" id="PTHR11731:SF200">
    <property type="entry name" value="DIPEPTIDYL PEPTIDASE 10, ISOFORM B"/>
    <property type="match status" value="1"/>
</dbReference>
<dbReference type="Gene3D" id="2.140.10.30">
    <property type="entry name" value="Dipeptidylpeptidase IV, N-terminal domain"/>
    <property type="match status" value="1"/>
</dbReference>
<feature type="region of interest" description="Disordered" evidence="12">
    <location>
        <begin position="788"/>
        <end position="812"/>
    </location>
</feature>
<evidence type="ECO:0000256" key="4">
    <source>
        <dbReference type="ARBA" id="ARBA00022670"/>
    </source>
</evidence>
<keyword evidence="3 16" id="KW-0031">Aminopeptidase</keyword>
<dbReference type="Gene3D" id="3.30.70.100">
    <property type="match status" value="2"/>
</dbReference>
<dbReference type="GO" id="GO:0004177">
    <property type="term" value="F:aminopeptidase activity"/>
    <property type="evidence" value="ECO:0007669"/>
    <property type="project" value="UniProtKB-KW"/>
</dbReference>
<feature type="compositionally biased region" description="Polar residues" evidence="12">
    <location>
        <begin position="788"/>
        <end position="800"/>
    </location>
</feature>
<evidence type="ECO:0000259" key="14">
    <source>
        <dbReference type="Pfam" id="PF00930"/>
    </source>
</evidence>
<dbReference type="SUPFAM" id="SSF54909">
    <property type="entry name" value="Dimeric alpha+beta barrel"/>
    <property type="match status" value="2"/>
</dbReference>
<sequence>MGATDTGSSPKYISFDEYNKGVFASVLDDIDYLKHPSNSSLDGLYLSAESGYKVVSVDGTFSQILAESSEIEHALEQTGLPTDTDFISSLVSPDFKYILFETGREKIFRHSYYSTYYIYDVQGASMAPLSDRLNDKVTLAQFAPVGHTISFVIENDLYVSDMSTINRVTTSGGVNVFNAISDWVYEEEVFASSSSHWWSPDGTKIIFLQANDTLVPEFKYSLYHPYDANNSYPEEQAIKFPKAGYPNPVPRLYMYDLNSVEKSGPQPIDLLDEEYIVTRVSWMTSTSSDVLIRVANRIQNTFWTFIASEVDGSGFVVKQTRTDSSVDTDNAWIEITNSLVYVPENNTGTGSDGYLDLVERDGFMHIGLFSPLDSSNPIMITSGNWEVIDGSLAYDPLSNIIYYRATTRASYAADIYSINMNGNKTAQMINPKKNLPEEVSGQGSYDFSLSSSGKYGTVTYLGPDVPWRAVYELDLGQIDVSPPVLDLGTNQELRQRLSGMEIPTTKIITVPSEPGYADLDVRFLFPPGFDPSLKGHYSLLINYYGGPNSKEVTENYILSSWNAAAVSASANMTEHANASPLVVASIDPRGTAYKGRKFSRIVDRQLGVVEARDVAKATQYLLDQYSYLNADNVGSWGWSYGGFLTLKILETAALSPFKIGMSVAPVTDWKFYDTVYTERYMSTPELNPDGYALSAVHNFTQISAANLLLMHGTGDDNVHIQNSFVLLSKLQDNDDDNLTVMVYPDSDHSIRLTLKNSLYAASSSRALLGAGSAVPQYLGKLQASLYTTKPTEPATPNINNEPAVPPPNSTPEPAKGSFISRLIFGQGQSDDFKDVKSKLRAREKYEHEFVVHKIKAGGLVRYKELISELYPKLAQEYYPRMKLTGSWSTIVGDLDTVYHIWEYSGYDQMESIWCEKTKDPKVAAIEAEIVSLLVGRSNQLVQEFEFCPTSPPITTGGIYELRSYNLHPGKLLEWQGKWFHSLSTRSNLSSLKGAWYSKEGALNQVHHLWVYE</sequence>
<dbReference type="Gene3D" id="3.40.50.1820">
    <property type="entry name" value="alpha/beta hydrolase"/>
    <property type="match status" value="1"/>
</dbReference>
<dbReference type="InterPro" id="IPR050278">
    <property type="entry name" value="Serine_Prot_S9B/DPPIV"/>
</dbReference>
<comment type="subcellular location">
    <subcellularLocation>
        <location evidence="1">Vacuole membrane</location>
        <topology evidence="1">Single-pass type II membrane protein</topology>
    </subcellularLocation>
</comment>
<evidence type="ECO:0000313" key="17">
    <source>
        <dbReference type="Proteomes" id="UP000187455"/>
    </source>
</evidence>
<keyword evidence="5" id="KW-0812">Transmembrane</keyword>
<name>A0A1R0H371_9FUNG</name>
<comment type="caution">
    <text evidence="16">The sequence shown here is derived from an EMBL/GenBank/DDBJ whole genome shotgun (WGS) entry which is preliminary data.</text>
</comment>
<keyword evidence="7" id="KW-0720">Serine protease</keyword>
<evidence type="ECO:0000259" key="13">
    <source>
        <dbReference type="Pfam" id="PF00326"/>
    </source>
</evidence>
<dbReference type="Pfam" id="PF00326">
    <property type="entry name" value="Peptidase_S9"/>
    <property type="match status" value="1"/>
</dbReference>
<evidence type="ECO:0000256" key="11">
    <source>
        <dbReference type="ARBA" id="ARBA00023180"/>
    </source>
</evidence>